<dbReference type="Proteomes" id="UP000241890">
    <property type="component" value="Unassembled WGS sequence"/>
</dbReference>
<name>A0A2R5GJJ2_9STRA</name>
<dbReference type="InterPro" id="IPR057954">
    <property type="entry name" value="SET_TTL12"/>
</dbReference>
<dbReference type="InterPro" id="IPR027749">
    <property type="entry name" value="TTLL12"/>
</dbReference>
<gene>
    <name evidence="4" type="ORF">FCC1311_067092</name>
</gene>
<dbReference type="Gene3D" id="3.40.50.150">
    <property type="entry name" value="Vaccinia Virus protein VP39"/>
    <property type="match status" value="1"/>
</dbReference>
<dbReference type="InterPro" id="IPR029063">
    <property type="entry name" value="SAM-dependent_MTases_sf"/>
</dbReference>
<feature type="domain" description="Tubulin--tyrosine ligase-like protein 12 SET-like" evidence="3">
    <location>
        <begin position="302"/>
        <end position="454"/>
    </location>
</feature>
<dbReference type="GO" id="GO:0005737">
    <property type="term" value="C:cytoplasm"/>
    <property type="evidence" value="ECO:0007669"/>
    <property type="project" value="TreeGrafter"/>
</dbReference>
<dbReference type="Pfam" id="PF08123">
    <property type="entry name" value="DOT1"/>
    <property type="match status" value="1"/>
</dbReference>
<keyword evidence="1" id="KW-0175">Coiled coil</keyword>
<protein>
    <submittedName>
        <fullName evidence="4">Tubulin--tyrosine ligase-like protein 12</fullName>
    </submittedName>
</protein>
<dbReference type="AlphaFoldDB" id="A0A2R5GJJ2"/>
<evidence type="ECO:0000313" key="5">
    <source>
        <dbReference type="Proteomes" id="UP000241890"/>
    </source>
</evidence>
<feature type="coiled-coil region" evidence="1">
    <location>
        <begin position="95"/>
        <end position="122"/>
    </location>
</feature>
<dbReference type="PANTHER" id="PTHR46088:SF1">
    <property type="entry name" value="TUBULIN--TYROSINE LIGASE-LIKE PROTEIN 12"/>
    <property type="match status" value="1"/>
</dbReference>
<feature type="domain" description="DOT1" evidence="2">
    <location>
        <begin position="66"/>
        <end position="181"/>
    </location>
</feature>
<evidence type="ECO:0000259" key="2">
    <source>
        <dbReference type="Pfam" id="PF08123"/>
    </source>
</evidence>
<accession>A0A2R5GJJ2</accession>
<reference evidence="4 5" key="1">
    <citation type="submission" date="2017-12" db="EMBL/GenBank/DDBJ databases">
        <title>Sequencing, de novo assembly and annotation of complete genome of a new Thraustochytrid species, strain FCC1311.</title>
        <authorList>
            <person name="Sedici K."/>
            <person name="Godart F."/>
            <person name="Aiese Cigliano R."/>
            <person name="Sanseverino W."/>
            <person name="Barakat M."/>
            <person name="Ortet P."/>
            <person name="Marechal E."/>
            <person name="Cagnac O."/>
            <person name="Amato A."/>
        </authorList>
    </citation>
    <scope>NUCLEOTIDE SEQUENCE [LARGE SCALE GENOMIC DNA]</scope>
</reference>
<dbReference type="GO" id="GO:0031151">
    <property type="term" value="F:histone H3K79 methyltransferase activity"/>
    <property type="evidence" value="ECO:0007669"/>
    <property type="project" value="InterPro"/>
</dbReference>
<keyword evidence="4" id="KW-0436">Ligase</keyword>
<keyword evidence="5" id="KW-1185">Reference proteome</keyword>
<comment type="caution">
    <text evidence="4">The sequence shown here is derived from an EMBL/GenBank/DDBJ whole genome shotgun (WGS) entry which is preliminary data.</text>
</comment>
<dbReference type="OrthoDB" id="443402at2759"/>
<evidence type="ECO:0000259" key="3">
    <source>
        <dbReference type="Pfam" id="PF25556"/>
    </source>
</evidence>
<dbReference type="SUPFAM" id="SSF53335">
    <property type="entry name" value="S-adenosyl-L-methionine-dependent methyltransferases"/>
    <property type="match status" value="1"/>
</dbReference>
<sequence>MDRVREAIKAQTLDQEAIARVLDDGAEMALLYGETPLESVSDALEIVRTAPSATGAKGQALLGDGSEVFVDVGSGRGHVVLAAAASMKWKRCVGIELEQAHVDEANKALEVLRTQTANENDDTEGVGALQTPPSAIEFICANALDSEAAHEALAGAKLVYCFDLAFSAQVRCHLAALFAKVMPSNALLVSGHSDPVPSVDFAPLLPLQTIKMEWGPAPLRVYRKASGAFDLWLEQHLPQLEAAGVPAALHKAAFRKITEMDFDIGAAVQLARESEDSEDLVVVATKSLGPADAQQETEYGEGAVFILDHAWTFGSRADAAASLASVPGLVDRLWALCGEQAGEKAKPDAALLQEDPEEAAKRVLDAAGNLLASYEVRRGDADGTAGTTVFYMLDEVGSRLRRRQRGSAARLQPTEANFRLAPIYSFDYRMAFQLAWVIAPVEKGSVLVADHEQGWDVHHEIDIAAASEQSAEALPEMKEFAAQASLRQMMDASRASGTSESAE</sequence>
<evidence type="ECO:0000313" key="4">
    <source>
        <dbReference type="EMBL" id="GBG30489.1"/>
    </source>
</evidence>
<dbReference type="Pfam" id="PF25556">
    <property type="entry name" value="SET_TTL"/>
    <property type="match status" value="1"/>
</dbReference>
<organism evidence="4 5">
    <name type="scientific">Hondaea fermentalgiana</name>
    <dbReference type="NCBI Taxonomy" id="2315210"/>
    <lineage>
        <taxon>Eukaryota</taxon>
        <taxon>Sar</taxon>
        <taxon>Stramenopiles</taxon>
        <taxon>Bigyra</taxon>
        <taxon>Labyrinthulomycetes</taxon>
        <taxon>Thraustochytrida</taxon>
        <taxon>Thraustochytriidae</taxon>
        <taxon>Hondaea</taxon>
    </lineage>
</organism>
<evidence type="ECO:0000256" key="1">
    <source>
        <dbReference type="SAM" id="Coils"/>
    </source>
</evidence>
<dbReference type="EMBL" id="BEYU01000077">
    <property type="protein sequence ID" value="GBG30489.1"/>
    <property type="molecule type" value="Genomic_DNA"/>
</dbReference>
<dbReference type="InterPro" id="IPR025789">
    <property type="entry name" value="DOT1_dom"/>
</dbReference>
<dbReference type="GO" id="GO:0016874">
    <property type="term" value="F:ligase activity"/>
    <property type="evidence" value="ECO:0007669"/>
    <property type="project" value="UniProtKB-KW"/>
</dbReference>
<proteinExistence type="predicted"/>
<dbReference type="PANTHER" id="PTHR46088">
    <property type="entry name" value="TUBULIN--TYROSINE LIGASE-LIKE PROTEIN 12"/>
    <property type="match status" value="1"/>
</dbReference>
<dbReference type="InParanoid" id="A0A2R5GJJ2"/>